<dbReference type="STRING" id="3775.A0A1Q3C4D4"/>
<name>A0A1Q3C4D4_CEPFO</name>
<dbReference type="Pfam" id="PF02902">
    <property type="entry name" value="Peptidase_C48"/>
    <property type="match status" value="1"/>
</dbReference>
<dbReference type="Gene3D" id="3.40.395.10">
    <property type="entry name" value="Adenoviral Proteinase, Chain A"/>
    <property type="match status" value="1"/>
</dbReference>
<dbReference type="AlphaFoldDB" id="A0A1Q3C4D4"/>
<evidence type="ECO:0000256" key="1">
    <source>
        <dbReference type="ARBA" id="ARBA00005234"/>
    </source>
</evidence>
<proteinExistence type="inferred from homology"/>
<feature type="domain" description="Ubiquitin-like protease family profile" evidence="7">
    <location>
        <begin position="307"/>
        <end position="475"/>
    </location>
</feature>
<reference evidence="9" key="1">
    <citation type="submission" date="2016-04" db="EMBL/GenBank/DDBJ databases">
        <title>Cephalotus genome sequencing.</title>
        <authorList>
            <person name="Fukushima K."/>
            <person name="Hasebe M."/>
            <person name="Fang X."/>
        </authorList>
    </citation>
    <scope>NUCLEOTIDE SEQUENCE [LARGE SCALE GENOMIC DNA]</scope>
    <source>
        <strain evidence="9">cv. St1</strain>
    </source>
</reference>
<dbReference type="EMBL" id="BDDD01001285">
    <property type="protein sequence ID" value="GAV74912.1"/>
    <property type="molecule type" value="Genomic_DNA"/>
</dbReference>
<dbReference type="InterPro" id="IPR038765">
    <property type="entry name" value="Papain-like_cys_pep_sf"/>
</dbReference>
<organism evidence="8 9">
    <name type="scientific">Cephalotus follicularis</name>
    <name type="common">Albany pitcher plant</name>
    <dbReference type="NCBI Taxonomy" id="3775"/>
    <lineage>
        <taxon>Eukaryota</taxon>
        <taxon>Viridiplantae</taxon>
        <taxon>Streptophyta</taxon>
        <taxon>Embryophyta</taxon>
        <taxon>Tracheophyta</taxon>
        <taxon>Spermatophyta</taxon>
        <taxon>Magnoliopsida</taxon>
        <taxon>eudicotyledons</taxon>
        <taxon>Gunneridae</taxon>
        <taxon>Pentapetalae</taxon>
        <taxon>rosids</taxon>
        <taxon>fabids</taxon>
        <taxon>Oxalidales</taxon>
        <taxon>Cephalotaceae</taxon>
        <taxon>Cephalotus</taxon>
    </lineage>
</organism>
<dbReference type="GO" id="GO:0005634">
    <property type="term" value="C:nucleus"/>
    <property type="evidence" value="ECO:0007669"/>
    <property type="project" value="TreeGrafter"/>
</dbReference>
<dbReference type="PANTHER" id="PTHR12606">
    <property type="entry name" value="SENTRIN/SUMO-SPECIFIC PROTEASE"/>
    <property type="match status" value="1"/>
</dbReference>
<dbReference type="GO" id="GO:0016929">
    <property type="term" value="F:deSUMOylase activity"/>
    <property type="evidence" value="ECO:0007669"/>
    <property type="project" value="TreeGrafter"/>
</dbReference>
<gene>
    <name evidence="8" type="ORF">CFOL_v3_18392</name>
</gene>
<protein>
    <submittedName>
        <fullName evidence="8">Peptidase_C48 domain-containing protein</fullName>
    </submittedName>
</protein>
<dbReference type="InterPro" id="IPR003653">
    <property type="entry name" value="Peptidase_C48_C"/>
</dbReference>
<keyword evidence="9" id="KW-1185">Reference proteome</keyword>
<dbReference type="GO" id="GO:0016926">
    <property type="term" value="P:protein desumoylation"/>
    <property type="evidence" value="ECO:0007669"/>
    <property type="project" value="TreeGrafter"/>
</dbReference>
<comment type="caution">
    <text evidence="8">The sequence shown here is derived from an EMBL/GenBank/DDBJ whole genome shotgun (WGS) entry which is preliminary data.</text>
</comment>
<keyword evidence="2" id="KW-0645">Protease</keyword>
<evidence type="ECO:0000313" key="9">
    <source>
        <dbReference type="Proteomes" id="UP000187406"/>
    </source>
</evidence>
<dbReference type="FunFam" id="3.40.395.10:FF:000005">
    <property type="entry name" value="Ubiquitin-like-specific protease ESD4"/>
    <property type="match status" value="1"/>
</dbReference>
<keyword evidence="5" id="KW-0788">Thiol protease</keyword>
<evidence type="ECO:0000313" key="8">
    <source>
        <dbReference type="EMBL" id="GAV74912.1"/>
    </source>
</evidence>
<evidence type="ECO:0000256" key="6">
    <source>
        <dbReference type="SAM" id="MobiDB-lite"/>
    </source>
</evidence>
<evidence type="ECO:0000256" key="3">
    <source>
        <dbReference type="ARBA" id="ARBA00022786"/>
    </source>
</evidence>
<dbReference type="GO" id="GO:0006508">
    <property type="term" value="P:proteolysis"/>
    <property type="evidence" value="ECO:0007669"/>
    <property type="project" value="UniProtKB-KW"/>
</dbReference>
<keyword evidence="4" id="KW-0378">Hydrolase</keyword>
<evidence type="ECO:0000256" key="2">
    <source>
        <dbReference type="ARBA" id="ARBA00022670"/>
    </source>
</evidence>
<dbReference type="PANTHER" id="PTHR12606:SF1">
    <property type="entry name" value="UBIQUITIN-LIKE-SPECIFIC PROTEASE 1A"/>
    <property type="match status" value="1"/>
</dbReference>
<evidence type="ECO:0000256" key="4">
    <source>
        <dbReference type="ARBA" id="ARBA00022801"/>
    </source>
</evidence>
<evidence type="ECO:0000256" key="5">
    <source>
        <dbReference type="ARBA" id="ARBA00022807"/>
    </source>
</evidence>
<accession>A0A1Q3C4D4</accession>
<feature type="region of interest" description="Disordered" evidence="6">
    <location>
        <begin position="34"/>
        <end position="103"/>
    </location>
</feature>
<dbReference type="SUPFAM" id="SSF54001">
    <property type="entry name" value="Cysteine proteinases"/>
    <property type="match status" value="1"/>
</dbReference>
<dbReference type="InParanoid" id="A0A1Q3C4D4"/>
<dbReference type="FunCoup" id="A0A1Q3C4D4">
    <property type="interactions" value="623"/>
</dbReference>
<dbReference type="OrthoDB" id="1939479at2759"/>
<evidence type="ECO:0000259" key="7">
    <source>
        <dbReference type="PROSITE" id="PS50600"/>
    </source>
</evidence>
<dbReference type="Proteomes" id="UP000187406">
    <property type="component" value="Unassembled WGS sequence"/>
</dbReference>
<keyword evidence="3" id="KW-0833">Ubl conjugation pathway</keyword>
<comment type="similarity">
    <text evidence="1">Belongs to the peptidase C48 family.</text>
</comment>
<dbReference type="PROSITE" id="PS50600">
    <property type="entry name" value="ULP_PROTEASE"/>
    <property type="match status" value="1"/>
</dbReference>
<sequence length="505" mass="58097">MGALTSNRKRGDEYISFNHHQSSSYQNNLHFPASKKLKSMHQSPDKPVSSSNSTILRLSGYPETKPQFRREVHAPVRNQRFGFGSSSKSSKDFSRSKNKTNSGCRERNVVSYDMGNCHINYNNAKRKALGALRYFGKEKEVIDIDNDDDDSSVKEVEVIHDDDDDGQERRSVGADVKMVEELNFQPSSSSVVTNGGNVKIEDAGKMLDSLSLQPKVDVSSKEVYKKLLEDVDKRNPKLKALGFEIELNVRRWKLVETMRHLREPVEKRVEQGPLEPFVPLTKEEEAEVERAFAARRKVLVSHKNSCIDITGPILQCLRPGAWLNDEVINVYLELLKERELREPNKFLKCHFFSTFFYNKLKSGSFKAVKRWTSAKKLGYSLIECDKIFVPVHKEIHWCLAIINVKDQKFQYLDSLKGKDHVVLKSLAAYFTEEVKDKSGKVIDVSIWEKEFVEDLPEQENGFDCGMFMLKYVDFYSRGLGLSFNQVHMPYFRLRTAKEILRLKAD</sequence>